<dbReference type="InterPro" id="IPR019212">
    <property type="entry name" value="EhaG-like"/>
</dbReference>
<evidence type="ECO:0000256" key="1">
    <source>
        <dbReference type="SAM" id="Phobius"/>
    </source>
</evidence>
<dbReference type="RefSeq" id="WP_128694493.1">
    <property type="nucleotide sequence ID" value="NZ_LHQS01000003.1"/>
</dbReference>
<dbReference type="AlphaFoldDB" id="A0A498GXT1"/>
<name>A0A498GXT1_9EURY</name>
<feature type="transmembrane region" description="Helical" evidence="1">
    <location>
        <begin position="6"/>
        <end position="24"/>
    </location>
</feature>
<feature type="transmembrane region" description="Helical" evidence="1">
    <location>
        <begin position="58"/>
        <end position="79"/>
    </location>
</feature>
<evidence type="ECO:0008006" key="4">
    <source>
        <dbReference type="Google" id="ProtNLM"/>
    </source>
</evidence>
<comment type="caution">
    <text evidence="2">The sequence shown here is derived from an EMBL/GenBank/DDBJ whole genome shotgun (WGS) entry which is preliminary data.</text>
</comment>
<sequence>MDLVYSLGLLVVFLGIIVGFYALMRERDDLHRILLTDLAEILALALIALVATDLAEALILPGLVVGISELLAVSEVYLAKEELRTPPVAPPLRIEVMESAPGIMALILVTYGIVLSGFTGGAIAAVGALFYYLCKGHDERFDLIETVSGYAWVFWIGAFFIFMFLPAYWFFGVMIAGGAILVKVMAKMSLIGTMRGGANV</sequence>
<gene>
    <name evidence="2" type="ORF">ABH15_11200</name>
</gene>
<keyword evidence="1" id="KW-0812">Transmembrane</keyword>
<organism evidence="2 3">
    <name type="scientific">Methanoculleus taiwanensis</name>
    <dbReference type="NCBI Taxonomy" id="1550565"/>
    <lineage>
        <taxon>Archaea</taxon>
        <taxon>Methanobacteriati</taxon>
        <taxon>Methanobacteriota</taxon>
        <taxon>Stenosarchaea group</taxon>
        <taxon>Methanomicrobia</taxon>
        <taxon>Methanomicrobiales</taxon>
        <taxon>Methanomicrobiaceae</taxon>
        <taxon>Methanoculleus</taxon>
    </lineage>
</organism>
<proteinExistence type="predicted"/>
<accession>A0A498GXT1</accession>
<keyword evidence="3" id="KW-1185">Reference proteome</keyword>
<dbReference type="Pfam" id="PF09878">
    <property type="entry name" value="EhaG"/>
    <property type="match status" value="1"/>
</dbReference>
<protein>
    <recommendedName>
        <fullName evidence="4">EhaG family protein</fullName>
    </recommendedName>
</protein>
<reference evidence="2 3" key="1">
    <citation type="journal article" date="2015" name="Int. J. Syst. Evol. Microbiol.">
        <title>Methanoculleus taiwanensis sp. nov., a methanogen isolated from deep marine sediment at the deformation front area near Taiwan.</title>
        <authorList>
            <person name="Weng C.Y."/>
            <person name="Chen S.C."/>
            <person name="Lai M.C."/>
            <person name="Wu S.Y."/>
            <person name="Lin S."/>
            <person name="Yang T.F."/>
            <person name="Chen P.C."/>
        </authorList>
    </citation>
    <scope>NUCLEOTIDE SEQUENCE [LARGE SCALE GENOMIC DNA]</scope>
    <source>
        <strain evidence="2 3">CYW4</strain>
    </source>
</reference>
<feature type="transmembrane region" description="Helical" evidence="1">
    <location>
        <begin position="100"/>
        <end position="133"/>
    </location>
</feature>
<dbReference type="EMBL" id="LHQS01000003">
    <property type="protein sequence ID" value="RXE55323.1"/>
    <property type="molecule type" value="Genomic_DNA"/>
</dbReference>
<evidence type="ECO:0000313" key="3">
    <source>
        <dbReference type="Proteomes" id="UP000290932"/>
    </source>
</evidence>
<keyword evidence="1" id="KW-1133">Transmembrane helix</keyword>
<dbReference type="Proteomes" id="UP000290932">
    <property type="component" value="Unassembled WGS sequence"/>
</dbReference>
<evidence type="ECO:0000313" key="2">
    <source>
        <dbReference type="EMBL" id="RXE55323.1"/>
    </source>
</evidence>
<keyword evidence="1" id="KW-0472">Membrane</keyword>
<feature type="transmembrane region" description="Helical" evidence="1">
    <location>
        <begin position="153"/>
        <end position="182"/>
    </location>
</feature>
<feature type="transmembrane region" description="Helical" evidence="1">
    <location>
        <begin position="33"/>
        <end position="52"/>
    </location>
</feature>
<dbReference type="OrthoDB" id="65410at2157"/>